<keyword evidence="1" id="KW-0812">Transmembrane</keyword>
<proteinExistence type="predicted"/>
<dbReference type="EMBL" id="MFEG01000019">
    <property type="protein sequence ID" value="OGE76039.1"/>
    <property type="molecule type" value="Genomic_DNA"/>
</dbReference>
<evidence type="ECO:0000256" key="1">
    <source>
        <dbReference type="SAM" id="Phobius"/>
    </source>
</evidence>
<comment type="caution">
    <text evidence="2">The sequence shown here is derived from an EMBL/GenBank/DDBJ whole genome shotgun (WGS) entry which is preliminary data.</text>
</comment>
<accession>A0A1F5NEE2</accession>
<feature type="transmembrane region" description="Helical" evidence="1">
    <location>
        <begin position="12"/>
        <end position="30"/>
    </location>
</feature>
<keyword evidence="1" id="KW-1133">Transmembrane helix</keyword>
<evidence type="ECO:0000313" key="3">
    <source>
        <dbReference type="Proteomes" id="UP000176547"/>
    </source>
</evidence>
<name>A0A1F5NEE2_9BACT</name>
<protein>
    <submittedName>
        <fullName evidence="2">Uncharacterized protein</fullName>
    </submittedName>
</protein>
<gene>
    <name evidence="2" type="ORF">A3K06_02040</name>
</gene>
<dbReference type="AlphaFoldDB" id="A0A1F5NEE2"/>
<keyword evidence="1" id="KW-0472">Membrane</keyword>
<organism evidence="2 3">
    <name type="scientific">Candidatus Doudnabacteria bacterium RIFCSPHIGHO2_01_52_17</name>
    <dbReference type="NCBI Taxonomy" id="1817820"/>
    <lineage>
        <taxon>Bacteria</taxon>
        <taxon>Candidatus Doudnaibacteriota</taxon>
    </lineage>
</organism>
<reference evidence="2 3" key="1">
    <citation type="journal article" date="2016" name="Nat. Commun.">
        <title>Thousands of microbial genomes shed light on interconnected biogeochemical processes in an aquifer system.</title>
        <authorList>
            <person name="Anantharaman K."/>
            <person name="Brown C.T."/>
            <person name="Hug L.A."/>
            <person name="Sharon I."/>
            <person name="Castelle C.J."/>
            <person name="Probst A.J."/>
            <person name="Thomas B.C."/>
            <person name="Singh A."/>
            <person name="Wilkins M.J."/>
            <person name="Karaoz U."/>
            <person name="Brodie E.L."/>
            <person name="Williams K.H."/>
            <person name="Hubbard S.S."/>
            <person name="Banfield J.F."/>
        </authorList>
    </citation>
    <scope>NUCLEOTIDE SEQUENCE [LARGE SCALE GENOMIC DNA]</scope>
</reference>
<dbReference type="Proteomes" id="UP000176547">
    <property type="component" value="Unassembled WGS sequence"/>
</dbReference>
<evidence type="ECO:0000313" key="2">
    <source>
        <dbReference type="EMBL" id="OGE76039.1"/>
    </source>
</evidence>
<sequence>MQILPENKKKTIIYLVILLLAAGASGYLWFTSRSAPVAPPQSANAPRTPSSQLLPFGNKIDTAILDSERFRALVVPAPLVLTPEELGKTDLFQ</sequence>